<organism evidence="2 3">
    <name type="scientific">Candidatus Desulfosporosinus infrequens</name>
    <dbReference type="NCBI Taxonomy" id="2043169"/>
    <lineage>
        <taxon>Bacteria</taxon>
        <taxon>Bacillati</taxon>
        <taxon>Bacillota</taxon>
        <taxon>Clostridia</taxon>
        <taxon>Eubacteriales</taxon>
        <taxon>Desulfitobacteriaceae</taxon>
        <taxon>Desulfosporosinus</taxon>
    </lineage>
</organism>
<keyword evidence="1" id="KW-0812">Transmembrane</keyword>
<proteinExistence type="predicted"/>
<evidence type="ECO:0000256" key="1">
    <source>
        <dbReference type="SAM" id="Phobius"/>
    </source>
</evidence>
<dbReference type="AlphaFoldDB" id="A0A2U3KTX5"/>
<accession>A0A2U3KTX5</accession>
<sequence length="223" mass="23522">MINRYNCTPPLPATPFSFSILVDSPIRRNLPFCPVSAMIFPLASIEIHFATMIIVGLNVLMAFLFKRSLAHPPMLSRTTPDLYPVTLTLPQLTQLIQAAISGQIPMPSPIQPVPGQGLGPVGADEPLFPDNLSVSLIVAAPMTPFDGSPDTLFNVPLFEIPGAPGNLIIALGSMITQFLIEQTGIGPPDGNGNGNKSANAIGNITLHNDRKGGIVHATAGSTL</sequence>
<dbReference type="OrthoDB" id="1795125at2"/>
<protein>
    <submittedName>
        <fullName evidence="2">Uncharacterized protein</fullName>
    </submittedName>
</protein>
<keyword evidence="1" id="KW-1133">Transmembrane helix</keyword>
<keyword evidence="1" id="KW-0472">Membrane</keyword>
<gene>
    <name evidence="2" type="ORF">SBF1_2750008</name>
</gene>
<dbReference type="Proteomes" id="UP000238916">
    <property type="component" value="Unassembled WGS sequence"/>
</dbReference>
<dbReference type="EMBL" id="OMOF01000196">
    <property type="protein sequence ID" value="SPF43123.1"/>
    <property type="molecule type" value="Genomic_DNA"/>
</dbReference>
<evidence type="ECO:0000313" key="3">
    <source>
        <dbReference type="Proteomes" id="UP000238916"/>
    </source>
</evidence>
<reference evidence="3" key="1">
    <citation type="submission" date="2018-02" db="EMBL/GenBank/DDBJ databases">
        <authorList>
            <person name="Hausmann B."/>
        </authorList>
    </citation>
    <scope>NUCLEOTIDE SEQUENCE [LARGE SCALE GENOMIC DNA]</scope>
    <source>
        <strain evidence="3">Peat soil MAG SbF1</strain>
    </source>
</reference>
<feature type="transmembrane region" description="Helical" evidence="1">
    <location>
        <begin position="47"/>
        <end position="65"/>
    </location>
</feature>
<name>A0A2U3KTX5_9FIRM</name>
<evidence type="ECO:0000313" key="2">
    <source>
        <dbReference type="EMBL" id="SPF43123.1"/>
    </source>
</evidence>